<name>A0A0A9GL24_ARUDO</name>
<dbReference type="AlphaFoldDB" id="A0A0A9GL24"/>
<dbReference type="EMBL" id="GBRH01172061">
    <property type="protein sequence ID" value="JAE25835.1"/>
    <property type="molecule type" value="Transcribed_RNA"/>
</dbReference>
<protein>
    <submittedName>
        <fullName evidence="2">Uncharacterized protein</fullName>
    </submittedName>
</protein>
<evidence type="ECO:0000313" key="2">
    <source>
        <dbReference type="EMBL" id="JAE25835.1"/>
    </source>
</evidence>
<reference evidence="2" key="2">
    <citation type="journal article" date="2015" name="Data Brief">
        <title>Shoot transcriptome of the giant reed, Arundo donax.</title>
        <authorList>
            <person name="Barrero R.A."/>
            <person name="Guerrero F.D."/>
            <person name="Moolhuijzen P."/>
            <person name="Goolsby J.A."/>
            <person name="Tidwell J."/>
            <person name="Bellgard S.E."/>
            <person name="Bellgard M.I."/>
        </authorList>
    </citation>
    <scope>NUCLEOTIDE SEQUENCE</scope>
    <source>
        <tissue evidence="2">Shoot tissue taken approximately 20 cm above the soil surface</tissue>
    </source>
</reference>
<proteinExistence type="predicted"/>
<feature type="region of interest" description="Disordered" evidence="1">
    <location>
        <begin position="47"/>
        <end position="69"/>
    </location>
</feature>
<organism evidence="2">
    <name type="scientific">Arundo donax</name>
    <name type="common">Giant reed</name>
    <name type="synonym">Donax arundinaceus</name>
    <dbReference type="NCBI Taxonomy" id="35708"/>
    <lineage>
        <taxon>Eukaryota</taxon>
        <taxon>Viridiplantae</taxon>
        <taxon>Streptophyta</taxon>
        <taxon>Embryophyta</taxon>
        <taxon>Tracheophyta</taxon>
        <taxon>Spermatophyta</taxon>
        <taxon>Magnoliopsida</taxon>
        <taxon>Liliopsida</taxon>
        <taxon>Poales</taxon>
        <taxon>Poaceae</taxon>
        <taxon>PACMAD clade</taxon>
        <taxon>Arundinoideae</taxon>
        <taxon>Arundineae</taxon>
        <taxon>Arundo</taxon>
    </lineage>
</organism>
<evidence type="ECO:0000256" key="1">
    <source>
        <dbReference type="SAM" id="MobiDB-lite"/>
    </source>
</evidence>
<accession>A0A0A9GL24</accession>
<reference evidence="2" key="1">
    <citation type="submission" date="2014-09" db="EMBL/GenBank/DDBJ databases">
        <authorList>
            <person name="Magalhaes I.L.F."/>
            <person name="Oliveira U."/>
            <person name="Santos F.R."/>
            <person name="Vidigal T.H.D.A."/>
            <person name="Brescovit A.D."/>
            <person name="Santos A.J."/>
        </authorList>
    </citation>
    <scope>NUCLEOTIDE SEQUENCE</scope>
    <source>
        <tissue evidence="2">Shoot tissue taken approximately 20 cm above the soil surface</tissue>
    </source>
</reference>
<sequence length="69" mass="7863">MTPRMMLSETEMKMCLCSSKDRTQQMFHSHNSEPCRRGWTGACCSSSPRCSASGRTSERGWRPAWASSW</sequence>